<evidence type="ECO:0000256" key="2">
    <source>
        <dbReference type="ARBA" id="ARBA00022670"/>
    </source>
</evidence>
<evidence type="ECO:0000256" key="5">
    <source>
        <dbReference type="ARBA" id="ARBA00022801"/>
    </source>
</evidence>
<feature type="domain" description="Peptidase M43 pregnancy-associated plasma-A" evidence="10">
    <location>
        <begin position="197"/>
        <end position="287"/>
    </location>
</feature>
<keyword evidence="7 11" id="KW-0482">Metalloprotease</keyword>
<evidence type="ECO:0000256" key="7">
    <source>
        <dbReference type="ARBA" id="ARBA00023049"/>
    </source>
</evidence>
<evidence type="ECO:0000256" key="8">
    <source>
        <dbReference type="ARBA" id="ARBA00023157"/>
    </source>
</evidence>
<dbReference type="PANTHER" id="PTHR47466:SF1">
    <property type="entry name" value="METALLOPROTEASE MEP1 (AFU_ORTHOLOGUE AFUA_1G07730)-RELATED"/>
    <property type="match status" value="1"/>
</dbReference>
<evidence type="ECO:0000256" key="6">
    <source>
        <dbReference type="ARBA" id="ARBA00022833"/>
    </source>
</evidence>
<keyword evidence="3" id="KW-0479">Metal-binding</keyword>
<dbReference type="Pfam" id="PF05572">
    <property type="entry name" value="Peptidase_M43"/>
    <property type="match status" value="1"/>
</dbReference>
<evidence type="ECO:0000256" key="4">
    <source>
        <dbReference type="ARBA" id="ARBA00022729"/>
    </source>
</evidence>
<proteinExistence type="inferred from homology"/>
<dbReference type="PANTHER" id="PTHR47466">
    <property type="match status" value="1"/>
</dbReference>
<dbReference type="EMBL" id="CAFZ01000179">
    <property type="protein sequence ID" value="CCA72713.1"/>
    <property type="molecule type" value="Genomic_DNA"/>
</dbReference>
<dbReference type="GO" id="GO:0046872">
    <property type="term" value="F:metal ion binding"/>
    <property type="evidence" value="ECO:0007669"/>
    <property type="project" value="UniProtKB-KW"/>
</dbReference>
<keyword evidence="6" id="KW-0862">Zinc</keyword>
<organism evidence="11 12">
    <name type="scientific">Serendipita indica (strain DSM 11827)</name>
    <name type="common">Root endophyte fungus</name>
    <name type="synonym">Piriformospora indica</name>
    <dbReference type="NCBI Taxonomy" id="1109443"/>
    <lineage>
        <taxon>Eukaryota</taxon>
        <taxon>Fungi</taxon>
        <taxon>Dikarya</taxon>
        <taxon>Basidiomycota</taxon>
        <taxon>Agaricomycotina</taxon>
        <taxon>Agaricomycetes</taxon>
        <taxon>Sebacinales</taxon>
        <taxon>Serendipitaceae</taxon>
        <taxon>Serendipita</taxon>
    </lineage>
</organism>
<keyword evidence="5" id="KW-0378">Hydrolase</keyword>
<dbReference type="InterPro" id="IPR024079">
    <property type="entry name" value="MetalloPept_cat_dom_sf"/>
</dbReference>
<dbReference type="GO" id="GO:0008237">
    <property type="term" value="F:metallopeptidase activity"/>
    <property type="evidence" value="ECO:0007669"/>
    <property type="project" value="UniProtKB-KW"/>
</dbReference>
<dbReference type="CDD" id="cd04275">
    <property type="entry name" value="ZnMc_pappalysin_like"/>
    <property type="match status" value="1"/>
</dbReference>
<dbReference type="OMA" id="YTRCENT"/>
<dbReference type="eggNOG" id="ENOG502RYKG">
    <property type="taxonomic scope" value="Eukaryota"/>
</dbReference>
<keyword evidence="8" id="KW-1015">Disulfide bond</keyword>
<evidence type="ECO:0000256" key="1">
    <source>
        <dbReference type="ARBA" id="ARBA00008721"/>
    </source>
</evidence>
<sequence length="349" mass="38605">MLLEVLLAYSLFVLSLAAPFANYTRCENTYSPSDLQAIEAQYTQDLRAAEAAGEIQHEDESANSRDLSSLSCRTVKVAWHIIYEKKTVKGGYMTDQSVKNSIKALNTHYSGSGFRFILDRITRTKNKDWFNKVDSNSPLQDAMKKRLRVGDARTLNVYTINFPKPKSLGYANLPQYYAAYPWDDGVVIKHSSVPGGAATNFNQGKTLTHEVGHWLGLLHVFNEQGQCVEQDMVADTPVQSTQTLGCPATKDSCPNLPGLDSIHNFMDYSWDTCLTSFTPGQISRMKKQSDLYRKIPQSWCFNLPSFTPIIPTPIIPTPIIPSFTIHIPTHIPTPGIPGGPAPGPGPGPL</sequence>
<keyword evidence="4 9" id="KW-0732">Signal</keyword>
<evidence type="ECO:0000256" key="9">
    <source>
        <dbReference type="SAM" id="SignalP"/>
    </source>
</evidence>
<dbReference type="SUPFAM" id="SSF55486">
    <property type="entry name" value="Metalloproteases ('zincins'), catalytic domain"/>
    <property type="match status" value="1"/>
</dbReference>
<name>G4TN26_SERID</name>
<comment type="similarity">
    <text evidence="1">Belongs to the peptidase M43B family.</text>
</comment>
<evidence type="ECO:0000313" key="11">
    <source>
        <dbReference type="EMBL" id="CCA72713.1"/>
    </source>
</evidence>
<feature type="chain" id="PRO_5003468653" evidence="9">
    <location>
        <begin position="18"/>
        <end position="349"/>
    </location>
</feature>
<accession>G4TN26</accession>
<dbReference type="Proteomes" id="UP000007148">
    <property type="component" value="Unassembled WGS sequence"/>
</dbReference>
<comment type="caution">
    <text evidence="11">The sequence shown here is derived from an EMBL/GenBank/DDBJ whole genome shotgun (WGS) entry which is preliminary data.</text>
</comment>
<dbReference type="AlphaFoldDB" id="G4TN26"/>
<protein>
    <submittedName>
        <fullName evidence="11">Related to metalloprotease MEP1</fullName>
    </submittedName>
</protein>
<dbReference type="HOGENOM" id="CLU_048726_1_0_1"/>
<evidence type="ECO:0000256" key="3">
    <source>
        <dbReference type="ARBA" id="ARBA00022723"/>
    </source>
</evidence>
<evidence type="ECO:0000313" key="12">
    <source>
        <dbReference type="Proteomes" id="UP000007148"/>
    </source>
</evidence>
<keyword evidence="12" id="KW-1185">Reference proteome</keyword>
<dbReference type="OrthoDB" id="536211at2759"/>
<feature type="signal peptide" evidence="9">
    <location>
        <begin position="1"/>
        <end position="17"/>
    </location>
</feature>
<dbReference type="InterPro" id="IPR008754">
    <property type="entry name" value="Peptidase_M43"/>
</dbReference>
<gene>
    <name evidence="11" type="ORF">PIIN_06650</name>
</gene>
<dbReference type="GO" id="GO:0006508">
    <property type="term" value="P:proteolysis"/>
    <property type="evidence" value="ECO:0007669"/>
    <property type="project" value="UniProtKB-KW"/>
</dbReference>
<dbReference type="Gene3D" id="3.40.390.10">
    <property type="entry name" value="Collagenase (Catalytic Domain)"/>
    <property type="match status" value="1"/>
</dbReference>
<keyword evidence="2 11" id="KW-0645">Protease</keyword>
<dbReference type="InParanoid" id="G4TN26"/>
<reference evidence="11 12" key="1">
    <citation type="journal article" date="2011" name="PLoS Pathog.">
        <title>Endophytic Life Strategies Decoded by Genome and Transcriptome Analyses of the Mutualistic Root Symbiont Piriformospora indica.</title>
        <authorList>
            <person name="Zuccaro A."/>
            <person name="Lahrmann U."/>
            <person name="Guldener U."/>
            <person name="Langen G."/>
            <person name="Pfiffi S."/>
            <person name="Biedenkopf D."/>
            <person name="Wong P."/>
            <person name="Samans B."/>
            <person name="Grimm C."/>
            <person name="Basiewicz M."/>
            <person name="Murat C."/>
            <person name="Martin F."/>
            <person name="Kogel K.H."/>
        </authorList>
    </citation>
    <scope>NUCLEOTIDE SEQUENCE [LARGE SCALE GENOMIC DNA]</scope>
    <source>
        <strain evidence="11 12">DSM 11827</strain>
    </source>
</reference>
<evidence type="ECO:0000259" key="10">
    <source>
        <dbReference type="Pfam" id="PF05572"/>
    </source>
</evidence>
<dbReference type="MEROPS" id="M43.008"/>